<evidence type="ECO:0000313" key="9">
    <source>
        <dbReference type="EMBL" id="MBZ9612434.1"/>
    </source>
</evidence>
<evidence type="ECO:0000259" key="8">
    <source>
        <dbReference type="PROSITE" id="PS50253"/>
    </source>
</evidence>
<evidence type="ECO:0000256" key="7">
    <source>
        <dbReference type="SAM" id="Phobius"/>
    </source>
</evidence>
<evidence type="ECO:0000313" key="10">
    <source>
        <dbReference type="Proteomes" id="UP000663814"/>
    </source>
</evidence>
<dbReference type="PROSITE" id="PS50253">
    <property type="entry name" value="COX3"/>
    <property type="match status" value="1"/>
</dbReference>
<dbReference type="InterPro" id="IPR024791">
    <property type="entry name" value="Cyt_c/ubiquinol_Oxase_su3"/>
</dbReference>
<dbReference type="Proteomes" id="UP000663814">
    <property type="component" value="Unassembled WGS sequence"/>
</dbReference>
<comment type="caution">
    <text evidence="9">The sequence shown here is derived from an EMBL/GenBank/DDBJ whole genome shotgun (WGS) entry which is preliminary data.</text>
</comment>
<keyword evidence="4 7" id="KW-1133">Transmembrane helix</keyword>
<evidence type="ECO:0000256" key="5">
    <source>
        <dbReference type="ARBA" id="ARBA00023136"/>
    </source>
</evidence>
<sequence>MSVLSRLREKPWLAQPAGMDPALQRARRRWPEHTALMFMLAISTVLFFLFTITFLGRTQLPDFQPLAGMPWQPLTNSVMLWLNTLWLALSGLAMQLSLRQSRRLHKKVGPWLVLATLLVGFFLAGQWLVWQQLLAQGYGLRTNPANSYFYLFTAVHGVHVMAGVIALLRVWWHSRRQPLKLSRSLQLCTTYWHFLLLLWLVLFALLTRSADTYNTLAAMCGF</sequence>
<accession>A0ABS7XB79</accession>
<comment type="subcellular location">
    <subcellularLocation>
        <location evidence="6">Cell membrane</location>
        <topology evidence="6">Multi-pass membrane protein</topology>
    </subcellularLocation>
    <subcellularLocation>
        <location evidence="1">Membrane</location>
        <topology evidence="1">Multi-pass membrane protein</topology>
    </subcellularLocation>
</comment>
<organism evidence="9 10">
    <name type="scientific">Rheinheimera maricola</name>
    <dbReference type="NCBI Taxonomy" id="2793282"/>
    <lineage>
        <taxon>Bacteria</taxon>
        <taxon>Pseudomonadati</taxon>
        <taxon>Pseudomonadota</taxon>
        <taxon>Gammaproteobacteria</taxon>
        <taxon>Chromatiales</taxon>
        <taxon>Chromatiaceae</taxon>
        <taxon>Rheinheimera</taxon>
    </lineage>
</organism>
<dbReference type="Pfam" id="PF00510">
    <property type="entry name" value="COX3"/>
    <property type="match status" value="1"/>
</dbReference>
<comment type="similarity">
    <text evidence="2 6">Belongs to the cytochrome c oxidase subunit 3 family.</text>
</comment>
<feature type="transmembrane region" description="Helical" evidence="7">
    <location>
        <begin position="149"/>
        <end position="172"/>
    </location>
</feature>
<reference evidence="9 10" key="2">
    <citation type="submission" date="2021-08" db="EMBL/GenBank/DDBJ databases">
        <title>Rheinheimera aquimaris sp. nov., isolated from seawater of the East Sea in Korea.</title>
        <authorList>
            <person name="Kim K.H."/>
            <person name="Wenting R."/>
            <person name="Kim K.R."/>
            <person name="Jeon C.O."/>
        </authorList>
    </citation>
    <scope>NUCLEOTIDE SEQUENCE [LARGE SCALE GENOMIC DNA]</scope>
    <source>
        <strain evidence="9 10">MA-13</strain>
    </source>
</reference>
<feature type="transmembrane region" description="Helical" evidence="7">
    <location>
        <begin position="78"/>
        <end position="96"/>
    </location>
</feature>
<feature type="transmembrane region" description="Helical" evidence="7">
    <location>
        <begin position="108"/>
        <end position="129"/>
    </location>
</feature>
<evidence type="ECO:0000256" key="2">
    <source>
        <dbReference type="ARBA" id="ARBA00010581"/>
    </source>
</evidence>
<dbReference type="InterPro" id="IPR000298">
    <property type="entry name" value="Cyt_c_oxidase-like_su3"/>
</dbReference>
<proteinExistence type="inferred from homology"/>
<feature type="transmembrane region" description="Helical" evidence="7">
    <location>
        <begin position="35"/>
        <end position="58"/>
    </location>
</feature>
<name>A0ABS7XB79_9GAMM</name>
<keyword evidence="5 7" id="KW-0472">Membrane</keyword>
<dbReference type="InterPro" id="IPR035973">
    <property type="entry name" value="Cyt_c_oxidase_su3-like_sf"/>
</dbReference>
<dbReference type="SUPFAM" id="SSF81452">
    <property type="entry name" value="Cytochrome c oxidase subunit III-like"/>
    <property type="match status" value="1"/>
</dbReference>
<evidence type="ECO:0000256" key="4">
    <source>
        <dbReference type="ARBA" id="ARBA00022989"/>
    </source>
</evidence>
<dbReference type="PANTHER" id="PTHR11403">
    <property type="entry name" value="CYTOCHROME C OXIDASE SUBUNIT III"/>
    <property type="match status" value="1"/>
</dbReference>
<feature type="domain" description="Heme-copper oxidase subunit III family profile" evidence="8">
    <location>
        <begin position="35"/>
        <end position="211"/>
    </location>
</feature>
<protein>
    <submittedName>
        <fullName evidence="9">Cytochrome c oxidase subunit 3</fullName>
    </submittedName>
</protein>
<dbReference type="EMBL" id="JAERPS020000004">
    <property type="protein sequence ID" value="MBZ9612434.1"/>
    <property type="molecule type" value="Genomic_DNA"/>
</dbReference>
<evidence type="ECO:0000256" key="6">
    <source>
        <dbReference type="RuleBase" id="RU003376"/>
    </source>
</evidence>
<evidence type="ECO:0000256" key="1">
    <source>
        <dbReference type="ARBA" id="ARBA00004141"/>
    </source>
</evidence>
<dbReference type="Gene3D" id="1.20.120.80">
    <property type="entry name" value="Cytochrome c oxidase, subunit III, four-helix bundle"/>
    <property type="match status" value="1"/>
</dbReference>
<dbReference type="RefSeq" id="WP_205311439.1">
    <property type="nucleotide sequence ID" value="NZ_JAERPS020000004.1"/>
</dbReference>
<reference evidence="9 10" key="1">
    <citation type="submission" date="2020-12" db="EMBL/GenBank/DDBJ databases">
        <authorList>
            <person name="Ruan W."/>
            <person name="Khan S.A."/>
            <person name="Jeon C.O."/>
        </authorList>
    </citation>
    <scope>NUCLEOTIDE SEQUENCE [LARGE SCALE GENOMIC DNA]</scope>
    <source>
        <strain evidence="9 10">MA-13</strain>
    </source>
</reference>
<evidence type="ECO:0000256" key="3">
    <source>
        <dbReference type="ARBA" id="ARBA00022692"/>
    </source>
</evidence>
<keyword evidence="10" id="KW-1185">Reference proteome</keyword>
<keyword evidence="3 6" id="KW-0812">Transmembrane</keyword>
<gene>
    <name evidence="9" type="ORF">I4W93_012585</name>
</gene>
<dbReference type="PANTHER" id="PTHR11403:SF10">
    <property type="entry name" value="CYTOCHROME C OXIDASE"/>
    <property type="match status" value="1"/>
</dbReference>
<dbReference type="InterPro" id="IPR013833">
    <property type="entry name" value="Cyt_c_oxidase_su3_a-hlx"/>
</dbReference>
<feature type="transmembrane region" description="Helical" evidence="7">
    <location>
        <begin position="184"/>
        <end position="206"/>
    </location>
</feature>